<keyword evidence="7" id="KW-0378">Hydrolase</keyword>
<evidence type="ECO:0000256" key="15">
    <source>
        <dbReference type="PIRSR" id="PIRSR601233-3"/>
    </source>
</evidence>
<dbReference type="PROSITE" id="PS50817">
    <property type="entry name" value="INTEIN_N_TER"/>
    <property type="match status" value="2"/>
</dbReference>
<dbReference type="GO" id="GO:0006314">
    <property type="term" value="P:intron homing"/>
    <property type="evidence" value="ECO:0007669"/>
    <property type="project" value="UniProtKB-KW"/>
</dbReference>
<dbReference type="PROSITE" id="PS50819">
    <property type="entry name" value="INTEIN_ENDONUCLEASE"/>
    <property type="match status" value="2"/>
</dbReference>
<keyword evidence="6" id="KW-0692">RNA repair</keyword>
<keyword evidence="10" id="KW-0651">Protein splicing</keyword>
<feature type="domain" description="DOD-type homing endonuclease" evidence="17">
    <location>
        <begin position="262"/>
        <end position="431"/>
    </location>
</feature>
<keyword evidence="8" id="KW-0068">Autocatalytic cleavage</keyword>
<dbReference type="GO" id="GO:0042245">
    <property type="term" value="P:RNA repair"/>
    <property type="evidence" value="ECO:0007669"/>
    <property type="project" value="UniProtKB-KW"/>
</dbReference>
<dbReference type="Gene3D" id="3.90.1860.10">
    <property type="entry name" value="tRNA-splicing ligase RtcB"/>
    <property type="match status" value="3"/>
</dbReference>
<dbReference type="InterPro" id="IPR036025">
    <property type="entry name" value="RtcB-like_sf"/>
</dbReference>
<dbReference type="InterPro" id="IPR036844">
    <property type="entry name" value="Hint_dom_sf"/>
</dbReference>
<evidence type="ECO:0000256" key="10">
    <source>
        <dbReference type="ARBA" id="ARBA00023000"/>
    </source>
</evidence>
<dbReference type="SMART" id="SM00306">
    <property type="entry name" value="HintN"/>
    <property type="match status" value="2"/>
</dbReference>
<dbReference type="GO" id="GO:0170057">
    <property type="term" value="F:RNA ligase (GTP) activity"/>
    <property type="evidence" value="ECO:0007669"/>
    <property type="project" value="UniProtKB-EC"/>
</dbReference>
<feature type="binding site" evidence="15">
    <location>
        <position position="714"/>
    </location>
    <ligand>
        <name>Mn(2+)</name>
        <dbReference type="ChEBI" id="CHEBI:29035"/>
        <label>1</label>
    </ligand>
</feature>
<feature type="binding site" evidence="15">
    <location>
        <position position="98"/>
    </location>
    <ligand>
        <name>Mn(2+)</name>
        <dbReference type="ChEBI" id="CHEBI:29035"/>
        <label>1</label>
    </ligand>
</feature>
<feature type="binding site" evidence="14">
    <location>
        <begin position="713"/>
        <end position="717"/>
    </location>
    <ligand>
        <name>GMP</name>
        <dbReference type="ChEBI" id="CHEBI:58115"/>
    </ligand>
</feature>
<protein>
    <recommendedName>
        <fullName evidence="16">tRNA-splicing ligase RtcB</fullName>
        <ecNumber evidence="16">6.5.1.-</ecNumber>
    </recommendedName>
</protein>
<evidence type="ECO:0000259" key="17">
    <source>
        <dbReference type="PROSITE" id="PS50819"/>
    </source>
</evidence>
<reference evidence="18 19" key="1">
    <citation type="journal article" date="2016" name="Environ. Microbiol.">
        <title>Genomic resolution of a cold subsurface aquifer community provides metabolic insights for novel microbes adapted to high CO concentrations.</title>
        <authorList>
            <person name="Probst A.J."/>
            <person name="Castelle C.J."/>
            <person name="Singh A."/>
            <person name="Brown C.T."/>
            <person name="Anantharaman K."/>
            <person name="Sharon I."/>
            <person name="Hug L.A."/>
            <person name="Burstein D."/>
            <person name="Emerson J.B."/>
            <person name="Thomas B.C."/>
            <person name="Banfield J.F."/>
        </authorList>
    </citation>
    <scope>NUCLEOTIDE SEQUENCE [LARGE SCALE GENOMIC DNA]</scope>
    <source>
        <strain evidence="18">CG1_02_38_46</strain>
    </source>
</reference>
<proteinExistence type="inferred from homology"/>
<dbReference type="PANTHER" id="PTHR11118:SF1">
    <property type="entry name" value="RNA-SPLICING LIGASE RTCB HOMOLOG"/>
    <property type="match status" value="1"/>
</dbReference>
<dbReference type="InterPro" id="IPR027434">
    <property type="entry name" value="Homing_endonucl"/>
</dbReference>
<dbReference type="GO" id="GO:0003972">
    <property type="term" value="F:RNA ligase (ATP) activity"/>
    <property type="evidence" value="ECO:0007669"/>
    <property type="project" value="TreeGrafter"/>
</dbReference>
<keyword evidence="9" id="KW-0404">Intron homing</keyword>
<dbReference type="InterPro" id="IPR006142">
    <property type="entry name" value="INTEIN"/>
</dbReference>
<evidence type="ECO:0000256" key="9">
    <source>
        <dbReference type="ARBA" id="ARBA00022886"/>
    </source>
</evidence>
<dbReference type="NCBIfam" id="TIGR01445">
    <property type="entry name" value="intein_Nterm"/>
    <property type="match status" value="2"/>
</dbReference>
<dbReference type="InterPro" id="IPR004042">
    <property type="entry name" value="Intein_endonuc_central"/>
</dbReference>
<keyword evidence="3 15" id="KW-0479">Metal-binding</keyword>
<dbReference type="InterPro" id="IPR030934">
    <property type="entry name" value="Intein_C"/>
</dbReference>
<dbReference type="Gene3D" id="2.170.16.10">
    <property type="entry name" value="Hedgehog/Intein (Hint) domain"/>
    <property type="match status" value="3"/>
</dbReference>
<keyword evidence="11 14" id="KW-0342">GTP-binding</keyword>
<dbReference type="GO" id="GO:0004519">
    <property type="term" value="F:endonuclease activity"/>
    <property type="evidence" value="ECO:0007669"/>
    <property type="project" value="UniProtKB-KW"/>
</dbReference>
<organism evidence="18 19">
    <name type="scientific">Candidatus Desantisbacteria bacterium CG1_02_38_46</name>
    <dbReference type="NCBI Taxonomy" id="1817893"/>
    <lineage>
        <taxon>Bacteria</taxon>
        <taxon>Candidatus Desantisiibacteriota</taxon>
    </lineage>
</organism>
<dbReference type="GO" id="GO:0016539">
    <property type="term" value="P:intein-mediated protein splicing"/>
    <property type="evidence" value="ECO:0007669"/>
    <property type="project" value="InterPro"/>
</dbReference>
<dbReference type="PRINTS" id="PR00379">
    <property type="entry name" value="INTEIN"/>
</dbReference>
<comment type="similarity">
    <text evidence="16">Belongs to the RtcB family.</text>
</comment>
<comment type="cofactor">
    <cofactor evidence="15 16">
        <name>Mn(2+)</name>
        <dbReference type="ChEBI" id="CHEBI:29035"/>
    </cofactor>
    <text evidence="15 16">Binds 2 manganese ions per subunit.</text>
</comment>
<evidence type="ECO:0000256" key="14">
    <source>
        <dbReference type="PIRSR" id="PIRSR601233-2"/>
    </source>
</evidence>
<dbReference type="PROSITE" id="PS01288">
    <property type="entry name" value="UPF0027"/>
    <property type="match status" value="1"/>
</dbReference>
<dbReference type="CDD" id="cd00081">
    <property type="entry name" value="Hint"/>
    <property type="match status" value="3"/>
</dbReference>
<feature type="domain" description="DOD-type homing endonuclease" evidence="17">
    <location>
        <begin position="1036"/>
        <end position="1185"/>
    </location>
</feature>
<dbReference type="SUPFAM" id="SSF55608">
    <property type="entry name" value="Homing endonucleases"/>
    <property type="match status" value="2"/>
</dbReference>
<comment type="catalytic activity">
    <reaction evidence="13">
        <text>a 3'-end 3'-phospho-ribonucleotide-RNA + a 5'-end dephospho-ribonucleoside-RNA + GTP = a ribonucleotidyl-ribonucleotide-RNA + GMP + diphosphate</text>
        <dbReference type="Rhea" id="RHEA:68076"/>
        <dbReference type="Rhea" id="RHEA-COMP:10463"/>
        <dbReference type="Rhea" id="RHEA-COMP:13936"/>
        <dbReference type="Rhea" id="RHEA-COMP:17355"/>
        <dbReference type="ChEBI" id="CHEBI:33019"/>
        <dbReference type="ChEBI" id="CHEBI:37565"/>
        <dbReference type="ChEBI" id="CHEBI:58115"/>
        <dbReference type="ChEBI" id="CHEBI:83062"/>
        <dbReference type="ChEBI" id="CHEBI:138284"/>
        <dbReference type="ChEBI" id="CHEBI:173118"/>
        <dbReference type="EC" id="6.5.1.8"/>
    </reaction>
</comment>
<dbReference type="PANTHER" id="PTHR11118">
    <property type="entry name" value="RNA-SPLICING LIGASE RTCB HOMOLOG"/>
    <property type="match status" value="1"/>
</dbReference>
<dbReference type="InterPro" id="IPR003587">
    <property type="entry name" value="Hint_dom_N"/>
</dbReference>
<keyword evidence="5" id="KW-0255">Endonuclease</keyword>
<dbReference type="GO" id="GO:0005525">
    <property type="term" value="F:GTP binding"/>
    <property type="evidence" value="ECO:0007669"/>
    <property type="project" value="UniProtKB-KW"/>
</dbReference>
<dbReference type="EMBL" id="MNUO01000044">
    <property type="protein sequence ID" value="OIN97567.1"/>
    <property type="molecule type" value="Genomic_DNA"/>
</dbReference>
<keyword evidence="2" id="KW-0540">Nuclease</keyword>
<evidence type="ECO:0000256" key="7">
    <source>
        <dbReference type="ARBA" id="ARBA00022801"/>
    </source>
</evidence>
<evidence type="ECO:0000256" key="1">
    <source>
        <dbReference type="ARBA" id="ARBA00022598"/>
    </source>
</evidence>
<evidence type="ECO:0000256" key="5">
    <source>
        <dbReference type="ARBA" id="ARBA00022759"/>
    </source>
</evidence>
<dbReference type="InterPro" id="IPR001233">
    <property type="entry name" value="RtcB"/>
</dbReference>
<dbReference type="Gene3D" id="3.10.28.10">
    <property type="entry name" value="Homing endonucleases"/>
    <property type="match status" value="2"/>
</dbReference>
<evidence type="ECO:0000256" key="6">
    <source>
        <dbReference type="ARBA" id="ARBA00022800"/>
    </source>
</evidence>
<evidence type="ECO:0000313" key="19">
    <source>
        <dbReference type="Proteomes" id="UP000182278"/>
    </source>
</evidence>
<evidence type="ECO:0000256" key="12">
    <source>
        <dbReference type="ARBA" id="ARBA00023211"/>
    </source>
</evidence>
<dbReference type="EC" id="6.5.1.-" evidence="16"/>
<evidence type="ECO:0000256" key="11">
    <source>
        <dbReference type="ARBA" id="ARBA00023134"/>
    </source>
</evidence>
<dbReference type="GO" id="GO:0016787">
    <property type="term" value="F:hydrolase activity"/>
    <property type="evidence" value="ECO:0007669"/>
    <property type="project" value="UniProtKB-KW"/>
</dbReference>
<keyword evidence="12 15" id="KW-0464">Manganese</keyword>
<sequence length="1403" mass="160150">MAQEWKGKLEKIDDYRWRLPKEGGMRVPGLIYADEKLLIDIKKEQSLNQVRNVAHLPGIIRYSMAMPDIHYGYGFCIGGVAATDIEKGVIVPGGIGYDINCLFGDAKIMCEHGYHIPLREFEKKWGDINIASTELSKSSSVITTIARFLKIKPQNQIYKLTTESGREVTATEDHPFWTPDGMIPLRELRVEDVVAVQHFTGVPYEEPSERIILSEEKIKAILLKFEKGSQGHGLEQTIIHFKKRNLLPIKYDSWQVPYILKIMGYVFGDGTVYFQGGRRKGVTLFYGKPEDLEDIRKDILNLGFTPSRVYSRLRDCKIDTYYGHYKFTHNEHMMKVVGTSFAALLISLGVPAGRKVNQKYGVPAWIFDAPLWQKRLFLASFFGAEMSTPKSIPNEYSFHSPCVSMNKRKEISGDARHFFEQVGKLLLEFGVKIQMIGEREECENKDGQISHRLRLSVCNDTKNLIRFYENVNFEYNIEKRNESNVVIQYLKMKNKVIKKRTSTAQLALTMHQSGKSPSEIYSELSSEFVNKRFLERSLYEGRDEPRIAYNFPKYSDYRKEITAGLENSIYVWDKIEKIEEVEFNDYVYDFTVTHKDHNFIANNFVVSNCGVRLLRTDLKYDDIKDKIRQLVDALFYTIPSGVGSKGSIHLTHDESEKVMVKGAKWAVDKGYGWKEDLEFTEENGAMPGANPSRVSQRAIERGLRQLGTLGAGNHFLEIQVVEEIYETNVAKIFGLEKGQITVMIHTGSRGFGYQVCDDSLGMMQRAIQKYEIGLPDRQLACAPINSQEGQDYFQAMACAANYAWANRQCIMHWTREAFEKILGKSAKLLGMKLVYDVAHNIAKFEEHNVEGNKVKVCVHRKGATRAFQAYNPAIPKEYISAGQPVIIPGDMGRNSYVLAGTPLAMEQTFGTVCFTGDTHIITNKGIISLKNIYERFNDKQEDFLVVSLNKDLKLEWKPVVRATKRMSGVAQFLVSQTGRSAMSTIKATPEHKFAILENLGLTYREAKEIVNRNEMICAIDNIPPLATRHDPKLGYLLGALASDGYVRIYGNKRHGSILFTQKKDEAKLEFINSVQKCFKEKFNLELKEKRTYRSRGIIRGKLVEGVATEFICNSKYLAEELLLKMKNLSQWVLNVDKETALQFLAGIIDGDGTFNPKHRVIDIFAGDEDLEIGKAILVACLKNRILPYVSKQRGNCFIFQISEQFNEVFKRTKRVKGEVHPRKYGVKLFAIRQLLGEMKDVKWPFSPRIDRNTFMDSVKIQKYLYQFDECAKNNFLKIINSDLRMERVKIVKELGIKDVYNIEVEDSHNYVVLTETFLPLVVKNCHGAGRVMSRHEAIRVSRGRSIVKELEGRGIIVRCAEMETLMEEIPDAYKNVNDVVNVIHNAGLSKKVAKMRPLGVIKG</sequence>
<evidence type="ECO:0000256" key="8">
    <source>
        <dbReference type="ARBA" id="ARBA00022813"/>
    </source>
</evidence>
<evidence type="ECO:0000256" key="16">
    <source>
        <dbReference type="RuleBase" id="RU371113"/>
    </source>
</evidence>
<dbReference type="SMART" id="SM00305">
    <property type="entry name" value="HintC"/>
    <property type="match status" value="2"/>
</dbReference>
<feature type="binding site" evidence="14">
    <location>
        <position position="895"/>
    </location>
    <ligand>
        <name>GMP</name>
        <dbReference type="ChEBI" id="CHEBI:58115"/>
    </ligand>
</feature>
<name>A0A1J4SDV4_9BACT</name>
<dbReference type="PROSITE" id="PS50818">
    <property type="entry name" value="INTEIN_C_TER"/>
    <property type="match status" value="2"/>
</dbReference>
<dbReference type="GO" id="GO:0006396">
    <property type="term" value="P:RNA processing"/>
    <property type="evidence" value="ECO:0007669"/>
    <property type="project" value="InterPro"/>
</dbReference>
<accession>A0A1J4SDV4</accession>
<keyword evidence="1 16" id="KW-0436">Ligase</keyword>
<evidence type="ECO:0000256" key="2">
    <source>
        <dbReference type="ARBA" id="ARBA00022722"/>
    </source>
</evidence>
<dbReference type="InterPro" id="IPR006141">
    <property type="entry name" value="Intein_N"/>
</dbReference>
<comment type="subunit">
    <text evidence="16">Monomer.</text>
</comment>
<feature type="binding site" evidence="15">
    <location>
        <position position="745"/>
    </location>
    <ligand>
        <name>Mn(2+)</name>
        <dbReference type="ChEBI" id="CHEBI:29035"/>
        <label>2</label>
    </ligand>
</feature>
<dbReference type="Pfam" id="PF01139">
    <property type="entry name" value="RtcB"/>
    <property type="match status" value="3"/>
</dbReference>
<dbReference type="STRING" id="1817893.AUJ66_02850"/>
<feature type="binding site" evidence="14">
    <location>
        <begin position="839"/>
        <end position="840"/>
    </location>
    <ligand>
        <name>GMP</name>
        <dbReference type="ChEBI" id="CHEBI:58115"/>
    </ligand>
</feature>
<comment type="caution">
    <text evidence="18">The sequence shown here is derived from an EMBL/GenBank/DDBJ whole genome shotgun (WGS) entry which is preliminary data.</text>
</comment>
<evidence type="ECO:0000313" key="18">
    <source>
        <dbReference type="EMBL" id="OIN97567.1"/>
    </source>
</evidence>
<dbReference type="Proteomes" id="UP000182278">
    <property type="component" value="Unassembled WGS sequence"/>
</dbReference>
<feature type="binding site" evidence="15">
    <location>
        <position position="839"/>
    </location>
    <ligand>
        <name>Mn(2+)</name>
        <dbReference type="ChEBI" id="CHEBI:29035"/>
        <label>2</label>
    </ligand>
</feature>
<dbReference type="NCBIfam" id="TIGR01443">
    <property type="entry name" value="intein_Cterm"/>
    <property type="match status" value="2"/>
</dbReference>
<dbReference type="SUPFAM" id="SSF103365">
    <property type="entry name" value="Hypothetical protein PH1602"/>
    <property type="match status" value="3"/>
</dbReference>
<dbReference type="GO" id="GO:0046872">
    <property type="term" value="F:metal ion binding"/>
    <property type="evidence" value="ECO:0007669"/>
    <property type="project" value="UniProtKB-UniRule"/>
</dbReference>
<evidence type="ECO:0000256" key="13">
    <source>
        <dbReference type="ARBA" id="ARBA00047746"/>
    </source>
</evidence>
<keyword evidence="4 14" id="KW-0547">Nucleotide-binding</keyword>
<dbReference type="SUPFAM" id="SSF51294">
    <property type="entry name" value="Hedgehog/intein (Hint) domain"/>
    <property type="match status" value="2"/>
</dbReference>
<dbReference type="InterPro" id="IPR003586">
    <property type="entry name" value="Hint_dom_C"/>
</dbReference>
<dbReference type="Pfam" id="PF14890">
    <property type="entry name" value="Intein_splicing"/>
    <property type="match status" value="1"/>
</dbReference>
<evidence type="ECO:0000256" key="3">
    <source>
        <dbReference type="ARBA" id="ARBA00022723"/>
    </source>
</evidence>
<gene>
    <name evidence="16" type="primary">rtcB</name>
    <name evidence="18" type="ORF">AUJ66_02850</name>
</gene>
<evidence type="ECO:0000256" key="4">
    <source>
        <dbReference type="ARBA" id="ARBA00022741"/>
    </source>
</evidence>
<feature type="binding site" evidence="14">
    <location>
        <begin position="888"/>
        <end position="891"/>
    </location>
    <ligand>
        <name>GMP</name>
        <dbReference type="ChEBI" id="CHEBI:58115"/>
    </ligand>
</feature>